<keyword evidence="2" id="KW-1185">Reference proteome</keyword>
<comment type="caution">
    <text evidence="1">The sequence shown here is derived from an EMBL/GenBank/DDBJ whole genome shotgun (WGS) entry which is preliminary data.</text>
</comment>
<dbReference type="GO" id="GO:0005524">
    <property type="term" value="F:ATP binding"/>
    <property type="evidence" value="ECO:0007669"/>
    <property type="project" value="UniProtKB-KW"/>
</dbReference>
<sequence length="210" mass="22259">MAATLVVEDLALRGVLAGAAFTVTEGEHFTVCGDGVLPLAEVLAGRRRPDSGRVTGATAVLLGAEPALFDRLTCREQLAAVAALHRRTPPDLLARVGLTDRADVREDRLTPAERHRLALACALVAEPSVLVVAGEQPWPEVPLTLVRVTEDPLAAQDADRVLLVHGGRVLALADPAVLVAELAAERRLLDPGGPAPTLADVVTRLRRRTR</sequence>
<organism evidence="1 2">
    <name type="scientific">Crossiella equi</name>
    <dbReference type="NCBI Taxonomy" id="130796"/>
    <lineage>
        <taxon>Bacteria</taxon>
        <taxon>Bacillati</taxon>
        <taxon>Actinomycetota</taxon>
        <taxon>Actinomycetes</taxon>
        <taxon>Pseudonocardiales</taxon>
        <taxon>Pseudonocardiaceae</taxon>
        <taxon>Crossiella</taxon>
    </lineage>
</organism>
<dbReference type="RefSeq" id="WP_158103531.1">
    <property type="nucleotide sequence ID" value="NZ_JAGIOO010000001.1"/>
</dbReference>
<dbReference type="InterPro" id="IPR027417">
    <property type="entry name" value="P-loop_NTPase"/>
</dbReference>
<keyword evidence="1" id="KW-0067">ATP-binding</keyword>
<name>A0ABS5AKE8_9PSEU</name>
<keyword evidence="1" id="KW-0547">Nucleotide-binding</keyword>
<dbReference type="Proteomes" id="UP001519363">
    <property type="component" value="Unassembled WGS sequence"/>
</dbReference>
<evidence type="ECO:0000313" key="2">
    <source>
        <dbReference type="Proteomes" id="UP001519363"/>
    </source>
</evidence>
<evidence type="ECO:0000313" key="1">
    <source>
        <dbReference type="EMBL" id="MBP2476847.1"/>
    </source>
</evidence>
<gene>
    <name evidence="1" type="ORF">JOF53_005719</name>
</gene>
<protein>
    <submittedName>
        <fullName evidence="1">ABC-2 type transport system ATP-binding protein</fullName>
    </submittedName>
</protein>
<dbReference type="SUPFAM" id="SSF52540">
    <property type="entry name" value="P-loop containing nucleoside triphosphate hydrolases"/>
    <property type="match status" value="1"/>
</dbReference>
<reference evidence="1 2" key="1">
    <citation type="submission" date="2021-03" db="EMBL/GenBank/DDBJ databases">
        <title>Sequencing the genomes of 1000 actinobacteria strains.</title>
        <authorList>
            <person name="Klenk H.-P."/>
        </authorList>
    </citation>
    <scope>NUCLEOTIDE SEQUENCE [LARGE SCALE GENOMIC DNA]</scope>
    <source>
        <strain evidence="1 2">DSM 44580</strain>
    </source>
</reference>
<dbReference type="EMBL" id="JAGIOO010000001">
    <property type="protein sequence ID" value="MBP2476847.1"/>
    <property type="molecule type" value="Genomic_DNA"/>
</dbReference>
<proteinExistence type="predicted"/>
<accession>A0ABS5AKE8</accession>
<dbReference type="Gene3D" id="3.40.50.300">
    <property type="entry name" value="P-loop containing nucleotide triphosphate hydrolases"/>
    <property type="match status" value="1"/>
</dbReference>